<feature type="compositionally biased region" description="Gly residues" evidence="1">
    <location>
        <begin position="291"/>
        <end position="302"/>
    </location>
</feature>
<feature type="compositionally biased region" description="Low complexity" evidence="1">
    <location>
        <begin position="84"/>
        <end position="100"/>
    </location>
</feature>
<accession>A0A6J4K5R2</accession>
<feature type="region of interest" description="Disordered" evidence="1">
    <location>
        <begin position="1"/>
        <end position="100"/>
    </location>
</feature>
<dbReference type="EMBL" id="CADCTW010000003">
    <property type="protein sequence ID" value="CAA9296220.1"/>
    <property type="molecule type" value="Genomic_DNA"/>
</dbReference>
<feature type="compositionally biased region" description="Basic and acidic residues" evidence="1">
    <location>
        <begin position="248"/>
        <end position="275"/>
    </location>
</feature>
<protein>
    <submittedName>
        <fullName evidence="2">Uncharacterized amino acid permease, GabP family</fullName>
    </submittedName>
</protein>
<sequence length="467" mass="49081">GHPGSPRRGAAGQRPRAGYGPAAAAARAVERGGGAGGLHHRQRDLSRAQHHRGPGRHGGGDGDAVDRGGDDRPLRRPDAGGARGALPALGRDLRVPARGVRPAPRLSLRVDGAAGDPPLRAGRHRHALRGVPAHLCAAGRRPGARGRHGGHPHPRHGQHRLAALRGAGAERVHRRQGPDAGGARRDGVRAGRLRRRELRATRPVVAHHLGRLRDRAGGGDVGVRRVGGPHLHGRRGPRPGPHPPARAAGRDGRGGDHLPGGERRVPVRPPLRRDAGQAPGGRGRSALHLRAGGGLRGGGHGDALGLRGAERLHDDGPPHLLRDGGGRALLPPHRRGAPALPHAVRGDRPGGRAGDRLRLVPLVRAAGRRVHPGHLALLRGGGARRLHVAPEAAGAGAPVPHLGLPVRTHRLPDRLRRHAPERGLPRDGADAVRLCNHPAGDSRVLRLAGDQETRLTRRRGRTEKRSL</sequence>
<evidence type="ECO:0000313" key="2">
    <source>
        <dbReference type="EMBL" id="CAA9296220.1"/>
    </source>
</evidence>
<feature type="non-terminal residue" evidence="2">
    <location>
        <position position="1"/>
    </location>
</feature>
<organism evidence="2">
    <name type="scientific">uncultured Gemmatimonadota bacterium</name>
    <dbReference type="NCBI Taxonomy" id="203437"/>
    <lineage>
        <taxon>Bacteria</taxon>
        <taxon>Pseudomonadati</taxon>
        <taxon>Gemmatimonadota</taxon>
        <taxon>environmental samples</taxon>
    </lineage>
</organism>
<feature type="compositionally biased region" description="Low complexity" evidence="1">
    <location>
        <begin position="1"/>
        <end position="27"/>
    </location>
</feature>
<feature type="compositionally biased region" description="Basic residues" evidence="1">
    <location>
        <begin position="38"/>
        <end position="55"/>
    </location>
</feature>
<dbReference type="AlphaFoldDB" id="A0A6J4K5R2"/>
<feature type="compositionally biased region" description="Basic and acidic residues" evidence="1">
    <location>
        <begin position="308"/>
        <end position="325"/>
    </location>
</feature>
<name>A0A6J4K5R2_9BACT</name>
<feature type="region of interest" description="Disordered" evidence="1">
    <location>
        <begin position="448"/>
        <end position="467"/>
    </location>
</feature>
<feature type="compositionally biased region" description="Basic and acidic residues" evidence="1">
    <location>
        <begin position="58"/>
        <end position="78"/>
    </location>
</feature>
<reference evidence="2" key="1">
    <citation type="submission" date="2020-02" db="EMBL/GenBank/DDBJ databases">
        <authorList>
            <person name="Meier V. D."/>
        </authorList>
    </citation>
    <scope>NUCLEOTIDE SEQUENCE</scope>
    <source>
        <strain evidence="2">AVDCRST_MAG68</strain>
    </source>
</reference>
<feature type="region of interest" description="Disordered" evidence="1">
    <location>
        <begin position="166"/>
        <end position="327"/>
    </location>
</feature>
<feature type="non-terminal residue" evidence="2">
    <location>
        <position position="467"/>
    </location>
</feature>
<gene>
    <name evidence="2" type="ORF">AVDCRST_MAG68-15</name>
</gene>
<evidence type="ECO:0000256" key="1">
    <source>
        <dbReference type="SAM" id="MobiDB-lite"/>
    </source>
</evidence>
<proteinExistence type="predicted"/>
<feature type="compositionally biased region" description="Basic residues" evidence="1">
    <location>
        <begin position="456"/>
        <end position="467"/>
    </location>
</feature>